<evidence type="ECO:0000313" key="9">
    <source>
        <dbReference type="EMBL" id="QHW34694.1"/>
    </source>
</evidence>
<evidence type="ECO:0000259" key="8">
    <source>
        <dbReference type="PROSITE" id="PS50995"/>
    </source>
</evidence>
<evidence type="ECO:0000313" key="10">
    <source>
        <dbReference type="Proteomes" id="UP000479114"/>
    </source>
</evidence>
<comment type="similarity">
    <text evidence="5">Belongs to the SarZ family.</text>
</comment>
<dbReference type="GO" id="GO:0003677">
    <property type="term" value="F:DNA binding"/>
    <property type="evidence" value="ECO:0007669"/>
    <property type="project" value="UniProtKB-KW"/>
</dbReference>
<dbReference type="GO" id="GO:0005737">
    <property type="term" value="C:cytoplasm"/>
    <property type="evidence" value="ECO:0007669"/>
    <property type="project" value="UniProtKB-SubCell"/>
</dbReference>
<accession>A0A6C0P812</accession>
<evidence type="ECO:0000256" key="7">
    <source>
        <dbReference type="ARBA" id="ARBA00047207"/>
    </source>
</evidence>
<keyword evidence="2" id="KW-0805">Transcription regulation</keyword>
<dbReference type="InterPro" id="IPR036390">
    <property type="entry name" value="WH_DNA-bd_sf"/>
</dbReference>
<dbReference type="PRINTS" id="PR00598">
    <property type="entry name" value="HTHMARR"/>
</dbReference>
<keyword evidence="10" id="KW-1185">Reference proteome</keyword>
<reference evidence="9 10" key="1">
    <citation type="submission" date="2020-02" db="EMBL/GenBank/DDBJ databases">
        <title>Paenibacillus sp. nov., isolated from rhizosphere soil of tomato.</title>
        <authorList>
            <person name="Weon H.-Y."/>
            <person name="Lee S.A."/>
        </authorList>
    </citation>
    <scope>NUCLEOTIDE SEQUENCE [LARGE SCALE GENOMIC DNA]</scope>
    <source>
        <strain evidence="9 10">14171R-81</strain>
    </source>
</reference>
<comment type="subcellular location">
    <subcellularLocation>
        <location evidence="1">Cytoplasm</location>
    </subcellularLocation>
</comment>
<evidence type="ECO:0000256" key="2">
    <source>
        <dbReference type="ARBA" id="ARBA00023015"/>
    </source>
</evidence>
<evidence type="ECO:0000256" key="5">
    <source>
        <dbReference type="ARBA" id="ARBA00046337"/>
    </source>
</evidence>
<dbReference type="AlphaFoldDB" id="A0A6C0P812"/>
<evidence type="ECO:0000256" key="3">
    <source>
        <dbReference type="ARBA" id="ARBA00023125"/>
    </source>
</evidence>
<dbReference type="EMBL" id="CP048286">
    <property type="protein sequence ID" value="QHW34694.1"/>
    <property type="molecule type" value="Genomic_DNA"/>
</dbReference>
<dbReference type="InterPro" id="IPR055166">
    <property type="entry name" value="Transc_reg_Sar_Rot_HTH"/>
</dbReference>
<evidence type="ECO:0000256" key="6">
    <source>
        <dbReference type="ARBA" id="ARBA00047188"/>
    </source>
</evidence>
<proteinExistence type="inferred from homology"/>
<dbReference type="PANTHER" id="PTHR42756">
    <property type="entry name" value="TRANSCRIPTIONAL REGULATOR, MARR"/>
    <property type="match status" value="1"/>
</dbReference>
<dbReference type="Gene3D" id="1.10.10.10">
    <property type="entry name" value="Winged helix-like DNA-binding domain superfamily/Winged helix DNA-binding domain"/>
    <property type="match status" value="1"/>
</dbReference>
<organism evidence="9 10">
    <name type="scientific">Paenibacillus rhizovicinus</name>
    <dbReference type="NCBI Taxonomy" id="2704463"/>
    <lineage>
        <taxon>Bacteria</taxon>
        <taxon>Bacillati</taxon>
        <taxon>Bacillota</taxon>
        <taxon>Bacilli</taxon>
        <taxon>Bacillales</taxon>
        <taxon>Paenibacillaceae</taxon>
        <taxon>Paenibacillus</taxon>
    </lineage>
</organism>
<dbReference type="Pfam" id="PF22381">
    <property type="entry name" value="Staph_reg_Sar_Rot"/>
    <property type="match status" value="1"/>
</dbReference>
<keyword evidence="4" id="KW-0804">Transcription</keyword>
<evidence type="ECO:0000256" key="4">
    <source>
        <dbReference type="ARBA" id="ARBA00023163"/>
    </source>
</evidence>
<gene>
    <name evidence="9" type="ORF">GZH47_30460</name>
</gene>
<dbReference type="Proteomes" id="UP000479114">
    <property type="component" value="Chromosome"/>
</dbReference>
<evidence type="ECO:0000256" key="1">
    <source>
        <dbReference type="ARBA" id="ARBA00004496"/>
    </source>
</evidence>
<dbReference type="PROSITE" id="PS50995">
    <property type="entry name" value="HTH_MARR_2"/>
    <property type="match status" value="1"/>
</dbReference>
<dbReference type="KEGG" id="prz:GZH47_30460"/>
<dbReference type="GO" id="GO:0003700">
    <property type="term" value="F:DNA-binding transcription factor activity"/>
    <property type="evidence" value="ECO:0007669"/>
    <property type="project" value="InterPro"/>
</dbReference>
<dbReference type="InterPro" id="IPR036388">
    <property type="entry name" value="WH-like_DNA-bd_sf"/>
</dbReference>
<dbReference type="RefSeq" id="WP_162644846.1">
    <property type="nucleotide sequence ID" value="NZ_CP048286.1"/>
</dbReference>
<dbReference type="SUPFAM" id="SSF46785">
    <property type="entry name" value="Winged helix' DNA-binding domain"/>
    <property type="match status" value="1"/>
</dbReference>
<feature type="domain" description="HTH marR-type" evidence="8">
    <location>
        <begin position="9"/>
        <end position="152"/>
    </location>
</feature>
<sequence length="152" mass="17464">MEREIGQIAASYMQLIPLLYRAMDNPTADSNEWKAPAEITHLQLHILEELMQHPGGIAMTPLSRVIRVSKQQLTPLIAKLEEKDYVSKHAEETDKRLVRLQLTEKGKSLVNERWGSFHQGLRGRLEQLEAEDRGDLAYAVDKLTRILRRLPT</sequence>
<dbReference type="SMART" id="SM00347">
    <property type="entry name" value="HTH_MARR"/>
    <property type="match status" value="1"/>
</dbReference>
<dbReference type="InterPro" id="IPR000835">
    <property type="entry name" value="HTH_MarR-typ"/>
</dbReference>
<keyword evidence="3 9" id="KW-0238">DNA-binding</keyword>
<dbReference type="PANTHER" id="PTHR42756:SF1">
    <property type="entry name" value="TRANSCRIPTIONAL REPRESSOR OF EMRAB OPERON"/>
    <property type="match status" value="1"/>
</dbReference>
<protein>
    <recommendedName>
        <fullName evidence="6">HTH-type transcriptional regulator SarZ</fullName>
    </recommendedName>
    <alternativeName>
        <fullName evidence="7">Staphylococcal accessory regulator Z</fullName>
    </alternativeName>
</protein>
<name>A0A6C0P812_9BACL</name>